<gene>
    <name evidence="1" type="ORF">MAR_005641</name>
</gene>
<name>A0ABY7F8C1_MYAAR</name>
<evidence type="ECO:0000313" key="1">
    <source>
        <dbReference type="EMBL" id="WAR15536.1"/>
    </source>
</evidence>
<accession>A0ABY7F8C1</accession>
<organism evidence="1 2">
    <name type="scientific">Mya arenaria</name>
    <name type="common">Soft-shell clam</name>
    <dbReference type="NCBI Taxonomy" id="6604"/>
    <lineage>
        <taxon>Eukaryota</taxon>
        <taxon>Metazoa</taxon>
        <taxon>Spiralia</taxon>
        <taxon>Lophotrochozoa</taxon>
        <taxon>Mollusca</taxon>
        <taxon>Bivalvia</taxon>
        <taxon>Autobranchia</taxon>
        <taxon>Heteroconchia</taxon>
        <taxon>Euheterodonta</taxon>
        <taxon>Imparidentia</taxon>
        <taxon>Neoheterodontei</taxon>
        <taxon>Myida</taxon>
        <taxon>Myoidea</taxon>
        <taxon>Myidae</taxon>
        <taxon>Mya</taxon>
    </lineage>
</organism>
<dbReference type="Proteomes" id="UP001164746">
    <property type="component" value="Chromosome 9"/>
</dbReference>
<dbReference type="InterPro" id="IPR011042">
    <property type="entry name" value="6-blade_b-propeller_TolB-like"/>
</dbReference>
<sequence>MKGIKDNDETRLKRSKKRCKEILVEIEAMKMKMKMTERRSKKMPTGELEVEVAASRLKPDIIAKCDTDTNDCWFTSIKLFSKDKILLADNANFAVKLIDIETHILVDNLRVPEQPWDICLLPSHKAAVSFPTTIQLIGTECELSLLRSIKVKGECYGIDFYNDTFIVSSEEPARIEIINMKGLVLSQIETNALGQHIFKNPHYLTVVSNVQETAIFVSDSGTNNITKLSLNLSVLKTFTTVRQLTEPRGIGLMKGNDLLVCGRGSNSIFQLDTLNDILIEIVGHDEKLQRPFTACYCPRRKKVIYSCYKLFENELNGCVKIL</sequence>
<dbReference type="Gene3D" id="2.120.10.30">
    <property type="entry name" value="TolB, C-terminal domain"/>
    <property type="match status" value="1"/>
</dbReference>
<evidence type="ECO:0000313" key="2">
    <source>
        <dbReference type="Proteomes" id="UP001164746"/>
    </source>
</evidence>
<dbReference type="EMBL" id="CP111020">
    <property type="protein sequence ID" value="WAR15536.1"/>
    <property type="molecule type" value="Genomic_DNA"/>
</dbReference>
<reference evidence="1" key="1">
    <citation type="submission" date="2022-11" db="EMBL/GenBank/DDBJ databases">
        <title>Centuries of genome instability and evolution in soft-shell clam transmissible cancer (bioRxiv).</title>
        <authorList>
            <person name="Hart S.F.M."/>
            <person name="Yonemitsu M.A."/>
            <person name="Giersch R.M."/>
            <person name="Beal B.F."/>
            <person name="Arriagada G."/>
            <person name="Davis B.W."/>
            <person name="Ostrander E.A."/>
            <person name="Goff S.P."/>
            <person name="Metzger M.J."/>
        </authorList>
    </citation>
    <scope>NUCLEOTIDE SEQUENCE</scope>
    <source>
        <strain evidence="1">MELC-2E11</strain>
        <tissue evidence="1">Siphon/mantle</tissue>
    </source>
</reference>
<keyword evidence="2" id="KW-1185">Reference proteome</keyword>
<dbReference type="SUPFAM" id="SSF75011">
    <property type="entry name" value="3-carboxy-cis,cis-mucoante lactonizing enzyme"/>
    <property type="match status" value="1"/>
</dbReference>
<protein>
    <submittedName>
        <fullName evidence="1">Uncharacterized protein</fullName>
    </submittedName>
</protein>
<proteinExistence type="predicted"/>